<dbReference type="OrthoDB" id="9825003at2"/>
<gene>
    <name evidence="1" type="ORF">A11S_1353</name>
</gene>
<dbReference type="Proteomes" id="UP000011932">
    <property type="component" value="Chromosome"/>
</dbReference>
<reference evidence="1 2" key="1">
    <citation type="journal article" date="2013" name="ISME J.">
        <title>By their genes ye shall know them: genomic signatures of predatory bacteria.</title>
        <authorList>
            <person name="Pasternak Z."/>
            <person name="Pietrokovski S."/>
            <person name="Rotem O."/>
            <person name="Gophna U."/>
            <person name="Lurie-Weinberger M.N."/>
            <person name="Jurkevitch E."/>
        </authorList>
    </citation>
    <scope>NUCLEOTIDE SEQUENCE [LARGE SCALE GENOMIC DNA]</scope>
    <source>
        <strain evidence="1">EPB</strain>
    </source>
</reference>
<protein>
    <submittedName>
        <fullName evidence="1">Uncharacterized protein</fullName>
    </submittedName>
</protein>
<dbReference type="AlphaFoldDB" id="M4VFL0"/>
<evidence type="ECO:0000313" key="2">
    <source>
        <dbReference type="Proteomes" id="UP000011932"/>
    </source>
</evidence>
<dbReference type="KEGG" id="man:A11S_1353"/>
<dbReference type="EMBL" id="CP003538">
    <property type="protein sequence ID" value="AGH98162.1"/>
    <property type="molecule type" value="Genomic_DNA"/>
</dbReference>
<name>M4VFL0_9BACT</name>
<accession>M4VFL0</accession>
<dbReference type="STRING" id="349215.A11S_1353"/>
<sequence length="179" mass="19920">MNRLRNAIHQFNCLSGINRMYAESAMTNGDTDEFMRLMNLAHQHGRVKNVVTPQMVETVSKCLVRDIAPSLSQPTMPLGAQKSLDRFIEVCRMIDGCASLQLAIPGQVIGPVVQAVMQHRRIGDLVRLRRALDRSLMGTFIDAVIHEDGPALMGDGLVQSYRDRLNAARAVEAARRQPQ</sequence>
<dbReference type="RefSeq" id="WP_015467696.1">
    <property type="nucleotide sequence ID" value="NC_020812.1"/>
</dbReference>
<dbReference type="HOGENOM" id="CLU_1501830_0_0_5"/>
<proteinExistence type="predicted"/>
<evidence type="ECO:0000313" key="1">
    <source>
        <dbReference type="EMBL" id="AGH98162.1"/>
    </source>
</evidence>
<organism evidence="1 2">
    <name type="scientific">Micavibrio aeruginosavorus EPB</name>
    <dbReference type="NCBI Taxonomy" id="349215"/>
    <lineage>
        <taxon>Bacteria</taxon>
        <taxon>Pseudomonadati</taxon>
        <taxon>Bdellovibrionota</taxon>
        <taxon>Bdellovibrionia</taxon>
        <taxon>Bdellovibrionales</taxon>
        <taxon>Pseudobdellovibrionaceae</taxon>
        <taxon>Micavibrio</taxon>
    </lineage>
</organism>